<dbReference type="Proteomes" id="UP000199403">
    <property type="component" value="Unassembled WGS sequence"/>
</dbReference>
<evidence type="ECO:0000256" key="4">
    <source>
        <dbReference type="ARBA" id="ARBA00022692"/>
    </source>
</evidence>
<dbReference type="Gene3D" id="2.40.170.20">
    <property type="entry name" value="TonB-dependent receptor, beta-barrel domain"/>
    <property type="match status" value="1"/>
</dbReference>
<dbReference type="AlphaFoldDB" id="A0A1H6VWU0"/>
<keyword evidence="7 8" id="KW-0998">Cell outer membrane</keyword>
<dbReference type="GO" id="GO:0044718">
    <property type="term" value="P:siderophore transmembrane transport"/>
    <property type="evidence" value="ECO:0007669"/>
    <property type="project" value="TreeGrafter"/>
</dbReference>
<comment type="similarity">
    <text evidence="8">Belongs to the TonB-dependent receptor family.</text>
</comment>
<gene>
    <name evidence="11" type="ORF">SAMN05192553_102114</name>
</gene>
<proteinExistence type="inferred from homology"/>
<evidence type="ECO:0000256" key="5">
    <source>
        <dbReference type="ARBA" id="ARBA00022729"/>
    </source>
</evidence>
<dbReference type="InterPro" id="IPR012910">
    <property type="entry name" value="Plug_dom"/>
</dbReference>
<dbReference type="Pfam" id="PF13715">
    <property type="entry name" value="CarbopepD_reg_2"/>
    <property type="match status" value="1"/>
</dbReference>
<keyword evidence="12" id="KW-1185">Reference proteome</keyword>
<dbReference type="OrthoDB" id="9768177at2"/>
<evidence type="ECO:0000256" key="1">
    <source>
        <dbReference type="ARBA" id="ARBA00004571"/>
    </source>
</evidence>
<dbReference type="NCBIfam" id="TIGR04057">
    <property type="entry name" value="SusC_RagA_signa"/>
    <property type="match status" value="1"/>
</dbReference>
<dbReference type="PANTHER" id="PTHR30069:SF29">
    <property type="entry name" value="HEMOGLOBIN AND HEMOGLOBIN-HAPTOGLOBIN-BINDING PROTEIN 1-RELATED"/>
    <property type="match status" value="1"/>
</dbReference>
<evidence type="ECO:0000313" key="11">
    <source>
        <dbReference type="EMBL" id="SEJ04662.1"/>
    </source>
</evidence>
<dbReference type="SUPFAM" id="SSF49464">
    <property type="entry name" value="Carboxypeptidase regulatory domain-like"/>
    <property type="match status" value="1"/>
</dbReference>
<evidence type="ECO:0000256" key="9">
    <source>
        <dbReference type="SAM" id="SignalP"/>
    </source>
</evidence>
<dbReference type="InterPro" id="IPR037066">
    <property type="entry name" value="Plug_dom_sf"/>
</dbReference>
<feature type="signal peptide" evidence="9">
    <location>
        <begin position="1"/>
        <end position="21"/>
    </location>
</feature>
<dbReference type="NCBIfam" id="TIGR04056">
    <property type="entry name" value="OMP_RagA_SusC"/>
    <property type="match status" value="1"/>
</dbReference>
<protein>
    <submittedName>
        <fullName evidence="11">TonB-linked outer membrane protein, SusC/RagA family</fullName>
    </submittedName>
</protein>
<dbReference type="PROSITE" id="PS52016">
    <property type="entry name" value="TONB_DEPENDENT_REC_3"/>
    <property type="match status" value="1"/>
</dbReference>
<dbReference type="PANTHER" id="PTHR30069">
    <property type="entry name" value="TONB-DEPENDENT OUTER MEMBRANE RECEPTOR"/>
    <property type="match status" value="1"/>
</dbReference>
<feature type="chain" id="PRO_5011451307" evidence="9">
    <location>
        <begin position="22"/>
        <end position="1026"/>
    </location>
</feature>
<dbReference type="InterPro" id="IPR023997">
    <property type="entry name" value="TonB-dep_OMP_SusC/RagA_CS"/>
</dbReference>
<comment type="subcellular location">
    <subcellularLocation>
        <location evidence="1 8">Cell outer membrane</location>
        <topology evidence="1 8">Multi-pass membrane protein</topology>
    </subcellularLocation>
</comment>
<dbReference type="GO" id="GO:0015344">
    <property type="term" value="F:siderophore uptake transmembrane transporter activity"/>
    <property type="evidence" value="ECO:0007669"/>
    <property type="project" value="TreeGrafter"/>
</dbReference>
<keyword evidence="5 9" id="KW-0732">Signal</keyword>
<evidence type="ECO:0000259" key="10">
    <source>
        <dbReference type="Pfam" id="PF07715"/>
    </source>
</evidence>
<dbReference type="InterPro" id="IPR008969">
    <property type="entry name" value="CarboxyPept-like_regulatory"/>
</dbReference>
<dbReference type="InterPro" id="IPR039426">
    <property type="entry name" value="TonB-dep_rcpt-like"/>
</dbReference>
<evidence type="ECO:0000256" key="6">
    <source>
        <dbReference type="ARBA" id="ARBA00023136"/>
    </source>
</evidence>
<sequence>MKHVFVLYVTMLLSLSGWAQSNEIIGKVTDETGFPLPGVSILKVGSSSGTVTDIDGNFSIRAEPGEQLQFSYLGFKSQTLTVENSNDLSVTLQEDVSNLDEVVVIGYGASSKRELTGATSQVKGEAIEKMNMPRVDQALQGKLAGVNISTNSGAPGGTSNIRIRGIGTFGDNDPLVLVDGVIYDAAGLNALNPNDIESVNVLKDGTAGIYGVRAANGVILIETKKGTLGSKPQLDLSGYYGVQETARKLDLLNAREYAILKNEAFAAGGQALPFANVELGEGTNWQDAVFQQAPIQEYNLTMTGGSEKTSYSIGGSYFAQDGIVGGAKANFERYNARINFTTQVAPKLKFTNVLLFTHEESSGLPQGGIGSVLYNTVNAYPTEPLRVGDRYSYLENVNDIINPLAQMENTYNNNYVNKLVGKEELEYTINEQFTWTGRAGYNFAMVDAKAFNPLVWYGPGKFANSARNANLDPVLVDVGELEIERGASVFESRNTFLDYNLETYLNYDRTFAQLHRVKGMVGLSLVGNRSEGLNGTGFNIPNNDLAFADISANQAPGGFLNNTGSFQSRQRLTSAFVRAEYDYKKRYLFSAILRRDGSTNFGPNNRIGYFPAISGAWVLSDEPFFNVNGIDFMKLRASFGVSGNDQIGLFRYRGLLNGSATYVFNDLIVNGAAIGNKSNPDLKWETTYQTNIGLDFSLFGNVDFTANYFVKNTKDLLFQPDVSALLGAYGPGGSPPVINAGDVMNRGIELELGYATARSQGVNFSVDYNLTLLKNEVTAVPLGFEFIPGAPFSVGGNVASRFQKGFPVGYFIGYQTDGIFQSAEEIASNPVDQPGAQPGDFRFVDQNGDGIINFGDDSDRTDLGSPIPDMTMGLNLSVDYKGFDIGANAYAALGQEIIRNYERQQPFANQLAYNLNRWTGAGSTNEFPRLTTGATRNTVFSDFYVEDGSFLRLRNVQVGYTLPGAVSQKIGMNYFRFYLAANNLLTLTRYQGFDPDVGSGNPLFAGVDNGIYPQARTFMAGFTIKF</sequence>
<dbReference type="Gene3D" id="2.60.40.1120">
    <property type="entry name" value="Carboxypeptidase-like, regulatory domain"/>
    <property type="match status" value="1"/>
</dbReference>
<organism evidence="11 12">
    <name type="scientific">Cyclobacterium xiamenense</name>
    <dbReference type="NCBI Taxonomy" id="1297121"/>
    <lineage>
        <taxon>Bacteria</taxon>
        <taxon>Pseudomonadati</taxon>
        <taxon>Bacteroidota</taxon>
        <taxon>Cytophagia</taxon>
        <taxon>Cytophagales</taxon>
        <taxon>Cyclobacteriaceae</taxon>
        <taxon>Cyclobacterium</taxon>
    </lineage>
</organism>
<accession>A0A1H6VWU0</accession>
<evidence type="ECO:0000256" key="3">
    <source>
        <dbReference type="ARBA" id="ARBA00022452"/>
    </source>
</evidence>
<keyword evidence="4 8" id="KW-0812">Transmembrane</keyword>
<dbReference type="Pfam" id="PF07715">
    <property type="entry name" value="Plug"/>
    <property type="match status" value="1"/>
</dbReference>
<name>A0A1H6VWU0_9BACT</name>
<keyword evidence="2 8" id="KW-0813">Transport</keyword>
<keyword evidence="3 8" id="KW-1134">Transmembrane beta strand</keyword>
<dbReference type="InterPro" id="IPR023996">
    <property type="entry name" value="TonB-dep_OMP_SusC/RagA"/>
</dbReference>
<evidence type="ECO:0000256" key="8">
    <source>
        <dbReference type="PROSITE-ProRule" id="PRU01360"/>
    </source>
</evidence>
<dbReference type="InterPro" id="IPR036942">
    <property type="entry name" value="Beta-barrel_TonB_sf"/>
</dbReference>
<dbReference type="GO" id="GO:0009279">
    <property type="term" value="C:cell outer membrane"/>
    <property type="evidence" value="ECO:0007669"/>
    <property type="project" value="UniProtKB-SubCell"/>
</dbReference>
<evidence type="ECO:0000256" key="2">
    <source>
        <dbReference type="ARBA" id="ARBA00022448"/>
    </source>
</evidence>
<evidence type="ECO:0000313" key="12">
    <source>
        <dbReference type="Proteomes" id="UP000199403"/>
    </source>
</evidence>
<dbReference type="EMBL" id="FNZH01000002">
    <property type="protein sequence ID" value="SEJ04662.1"/>
    <property type="molecule type" value="Genomic_DNA"/>
</dbReference>
<dbReference type="SUPFAM" id="SSF56935">
    <property type="entry name" value="Porins"/>
    <property type="match status" value="1"/>
</dbReference>
<dbReference type="STRING" id="1416801.SAMN05192553_102114"/>
<evidence type="ECO:0000256" key="7">
    <source>
        <dbReference type="ARBA" id="ARBA00023237"/>
    </source>
</evidence>
<dbReference type="RefSeq" id="WP_092170574.1">
    <property type="nucleotide sequence ID" value="NZ_FNZH01000002.1"/>
</dbReference>
<reference evidence="12" key="1">
    <citation type="submission" date="2016-10" db="EMBL/GenBank/DDBJ databases">
        <authorList>
            <person name="Varghese N."/>
            <person name="Submissions S."/>
        </authorList>
    </citation>
    <scope>NUCLEOTIDE SEQUENCE [LARGE SCALE GENOMIC DNA]</scope>
    <source>
        <strain evidence="12">IBRC-M 10761</strain>
    </source>
</reference>
<keyword evidence="6 8" id="KW-0472">Membrane</keyword>
<dbReference type="Gene3D" id="2.170.130.10">
    <property type="entry name" value="TonB-dependent receptor, plug domain"/>
    <property type="match status" value="1"/>
</dbReference>
<feature type="domain" description="TonB-dependent receptor plug" evidence="10">
    <location>
        <begin position="112"/>
        <end position="218"/>
    </location>
</feature>